<dbReference type="EMBL" id="JBFTWV010000193">
    <property type="protein sequence ID" value="KAL2784122.1"/>
    <property type="molecule type" value="Genomic_DNA"/>
</dbReference>
<feature type="transmembrane region" description="Helical" evidence="9">
    <location>
        <begin position="290"/>
        <end position="308"/>
    </location>
</feature>
<reference evidence="11 12" key="1">
    <citation type="submission" date="2024-07" db="EMBL/GenBank/DDBJ databases">
        <title>Section-level genome sequencing and comparative genomics of Aspergillus sections Usti and Cavernicolus.</title>
        <authorList>
            <consortium name="Lawrence Berkeley National Laboratory"/>
            <person name="Nybo J.L."/>
            <person name="Vesth T.C."/>
            <person name="Theobald S."/>
            <person name="Frisvad J.C."/>
            <person name="Larsen T.O."/>
            <person name="Kjaerboelling I."/>
            <person name="Rothschild-Mancinelli K."/>
            <person name="Lyhne E.K."/>
            <person name="Kogle M.E."/>
            <person name="Barry K."/>
            <person name="Clum A."/>
            <person name="Na H."/>
            <person name="Ledsgaard L."/>
            <person name="Lin J."/>
            <person name="Lipzen A."/>
            <person name="Kuo A."/>
            <person name="Riley R."/>
            <person name="Mondo S."/>
            <person name="Labutti K."/>
            <person name="Haridas S."/>
            <person name="Pangalinan J."/>
            <person name="Salamov A.A."/>
            <person name="Simmons B.A."/>
            <person name="Magnuson J.K."/>
            <person name="Chen J."/>
            <person name="Drula E."/>
            <person name="Henrissat B."/>
            <person name="Wiebenga A."/>
            <person name="Lubbers R.J."/>
            <person name="Gomes A.C."/>
            <person name="Makela M.R."/>
            <person name="Stajich J."/>
            <person name="Grigoriev I.V."/>
            <person name="Mortensen U.H."/>
            <person name="De Vries R.P."/>
            <person name="Baker S.E."/>
            <person name="Andersen M.R."/>
        </authorList>
    </citation>
    <scope>NUCLEOTIDE SEQUENCE [LARGE SCALE GENOMIC DNA]</scope>
    <source>
        <strain evidence="11 12">CBS 209.92</strain>
    </source>
</reference>
<feature type="transmembrane region" description="Helical" evidence="9">
    <location>
        <begin position="454"/>
        <end position="470"/>
    </location>
</feature>
<feature type="transmembrane region" description="Helical" evidence="9">
    <location>
        <begin position="134"/>
        <end position="156"/>
    </location>
</feature>
<evidence type="ECO:0000256" key="7">
    <source>
        <dbReference type="ARBA" id="ARBA00026248"/>
    </source>
</evidence>
<feature type="transmembrane region" description="Helical" evidence="9">
    <location>
        <begin position="110"/>
        <end position="128"/>
    </location>
</feature>
<feature type="transmembrane region" description="Helical" evidence="9">
    <location>
        <begin position="207"/>
        <end position="228"/>
    </location>
</feature>
<keyword evidence="4 9" id="KW-0812">Transmembrane</keyword>
<feature type="transmembrane region" description="Helical" evidence="9">
    <location>
        <begin position="419"/>
        <end position="442"/>
    </location>
</feature>
<dbReference type="InterPro" id="IPR005829">
    <property type="entry name" value="Sugar_transporter_CS"/>
</dbReference>
<dbReference type="InterPro" id="IPR005828">
    <property type="entry name" value="MFS_sugar_transport-like"/>
</dbReference>
<keyword evidence="5 9" id="KW-1133">Transmembrane helix</keyword>
<keyword evidence="3 8" id="KW-0813">Transport</keyword>
<feature type="transmembrane region" description="Helical" evidence="9">
    <location>
        <begin position="30"/>
        <end position="57"/>
    </location>
</feature>
<evidence type="ECO:0000256" key="4">
    <source>
        <dbReference type="ARBA" id="ARBA00022692"/>
    </source>
</evidence>
<feature type="transmembrane region" description="Helical" evidence="9">
    <location>
        <begin position="77"/>
        <end position="98"/>
    </location>
</feature>
<dbReference type="InterPro" id="IPR050360">
    <property type="entry name" value="MFS_Sugar_Transporters"/>
</dbReference>
<feature type="transmembrane region" description="Helical" evidence="9">
    <location>
        <begin position="168"/>
        <end position="187"/>
    </location>
</feature>
<evidence type="ECO:0000259" key="10">
    <source>
        <dbReference type="PROSITE" id="PS50850"/>
    </source>
</evidence>
<dbReference type="PROSITE" id="PS50850">
    <property type="entry name" value="MFS"/>
    <property type="match status" value="1"/>
</dbReference>
<evidence type="ECO:0000256" key="3">
    <source>
        <dbReference type="ARBA" id="ARBA00022448"/>
    </source>
</evidence>
<dbReference type="InterPro" id="IPR036259">
    <property type="entry name" value="MFS_trans_sf"/>
</dbReference>
<dbReference type="Pfam" id="PF00083">
    <property type="entry name" value="Sugar_tr"/>
    <property type="match status" value="1"/>
</dbReference>
<organism evidence="11 12">
    <name type="scientific">Aspergillus keveii</name>
    <dbReference type="NCBI Taxonomy" id="714993"/>
    <lineage>
        <taxon>Eukaryota</taxon>
        <taxon>Fungi</taxon>
        <taxon>Dikarya</taxon>
        <taxon>Ascomycota</taxon>
        <taxon>Pezizomycotina</taxon>
        <taxon>Eurotiomycetes</taxon>
        <taxon>Eurotiomycetidae</taxon>
        <taxon>Eurotiales</taxon>
        <taxon>Aspergillaceae</taxon>
        <taxon>Aspergillus</taxon>
        <taxon>Aspergillus subgen. Nidulantes</taxon>
    </lineage>
</organism>
<dbReference type="SUPFAM" id="SSF103473">
    <property type="entry name" value="MFS general substrate transporter"/>
    <property type="match status" value="1"/>
</dbReference>
<evidence type="ECO:0000313" key="12">
    <source>
        <dbReference type="Proteomes" id="UP001610563"/>
    </source>
</evidence>
<feature type="domain" description="Major facilitator superfamily (MFS) profile" evidence="10">
    <location>
        <begin position="33"/>
        <end position="476"/>
    </location>
</feature>
<evidence type="ECO:0000256" key="2">
    <source>
        <dbReference type="ARBA" id="ARBA00010992"/>
    </source>
</evidence>
<sequence length="517" mass="57929">MDRVIQDARIATEKEHKMSLWQGLKLYPKAVGWSILISAAIIMEGYDVVLMGSFYGYPAFNRKYGKLLSDGNYGLTAAWQAGLSNAMNCGQILGLFLNGIISEKFGYRRTMMGSLIATTAFIFILFFAQNVQTLLVGEILMGIPLGVYQTLSVTYASEVCPVALRAYLTTYVNLCWVIGQLIASGILKGLSGRTDQWAYRIPFALQWVWPVPIFIGVIFAPESPWWLVRKGRTEEAVTSLLRLTSRGDADFDAHETVAMMVHTNEMEKEITTGTSYWDCFRGHDLRRTEVSCLIWAAQNLCGSGLMAYSTVFYQRAGLAVSQSFNMSLAQYAIGFVGTVLSWVLMSYYGRRTLYVYGLAILCTLLLIVGFISIAPEKPATSWATGSMLLVYTFFYDISVGPVCYSLVSEIPTTRLRIKTVVLARNLYNCFSIVNGVIIPYMLNVDAWNWRGKAGFFWGGLALLCCVWAYFRVPEPRGRTYAEMDALFEQKVSARKFASTQVNIFHEESVERVGEKSS</sequence>
<feature type="transmembrane region" description="Helical" evidence="9">
    <location>
        <begin position="328"/>
        <end position="348"/>
    </location>
</feature>
<name>A0ABR4FM47_9EURO</name>
<proteinExistence type="inferred from homology"/>
<dbReference type="PANTHER" id="PTHR48022">
    <property type="entry name" value="PLASTIDIC GLUCOSE TRANSPORTER 4"/>
    <property type="match status" value="1"/>
</dbReference>
<evidence type="ECO:0000256" key="6">
    <source>
        <dbReference type="ARBA" id="ARBA00023136"/>
    </source>
</evidence>
<comment type="caution">
    <text evidence="11">The sequence shown here is derived from an EMBL/GenBank/DDBJ whole genome shotgun (WGS) entry which is preliminary data.</text>
</comment>
<dbReference type="NCBIfam" id="TIGR00879">
    <property type="entry name" value="SP"/>
    <property type="match status" value="1"/>
</dbReference>
<gene>
    <name evidence="11" type="ORF">BJX66DRAFT_330184</name>
</gene>
<keyword evidence="6 9" id="KW-0472">Membrane</keyword>
<accession>A0ABR4FM47</accession>
<dbReference type="Proteomes" id="UP001610563">
    <property type="component" value="Unassembled WGS sequence"/>
</dbReference>
<protein>
    <submittedName>
        <fullName evidence="11">General substrate transporter</fullName>
    </submittedName>
</protein>
<dbReference type="InterPro" id="IPR020846">
    <property type="entry name" value="MFS_dom"/>
</dbReference>
<evidence type="ECO:0000256" key="9">
    <source>
        <dbReference type="SAM" id="Phobius"/>
    </source>
</evidence>
<dbReference type="PROSITE" id="PS00217">
    <property type="entry name" value="SUGAR_TRANSPORT_2"/>
    <property type="match status" value="1"/>
</dbReference>
<evidence type="ECO:0000256" key="8">
    <source>
        <dbReference type="RuleBase" id="RU003346"/>
    </source>
</evidence>
<feature type="transmembrane region" description="Helical" evidence="9">
    <location>
        <begin position="353"/>
        <end position="374"/>
    </location>
</feature>
<evidence type="ECO:0000256" key="5">
    <source>
        <dbReference type="ARBA" id="ARBA00022989"/>
    </source>
</evidence>
<evidence type="ECO:0000256" key="1">
    <source>
        <dbReference type="ARBA" id="ARBA00004141"/>
    </source>
</evidence>
<dbReference type="PANTHER" id="PTHR48022:SF5">
    <property type="entry name" value="ALPHA-GLUCOSIDES PERMEASE MPH2-RELATED"/>
    <property type="match status" value="1"/>
</dbReference>
<evidence type="ECO:0000313" key="11">
    <source>
        <dbReference type="EMBL" id="KAL2784122.1"/>
    </source>
</evidence>
<dbReference type="Gene3D" id="1.20.1250.20">
    <property type="entry name" value="MFS general substrate transporter like domains"/>
    <property type="match status" value="1"/>
</dbReference>
<feature type="transmembrane region" description="Helical" evidence="9">
    <location>
        <begin position="386"/>
        <end position="407"/>
    </location>
</feature>
<keyword evidence="12" id="KW-1185">Reference proteome</keyword>
<dbReference type="InterPro" id="IPR003663">
    <property type="entry name" value="Sugar/inositol_transpt"/>
</dbReference>
<comment type="subcellular location">
    <subcellularLocation>
        <location evidence="1">Membrane</location>
        <topology evidence="1">Multi-pass membrane protein</topology>
    </subcellularLocation>
</comment>
<comment type="similarity">
    <text evidence="2 8">Belongs to the major facilitator superfamily. Sugar transporter (TC 2.A.1.1) family.</text>
</comment>
<keyword evidence="7" id="KW-0462">Maltose metabolism</keyword>